<dbReference type="Gene3D" id="2.20.110.10">
    <property type="entry name" value="Histone H3 K4-specific methyltransferase SET7/9 N-terminal domain"/>
    <property type="match status" value="1"/>
</dbReference>
<evidence type="ECO:0000313" key="1">
    <source>
        <dbReference type="EMBL" id="CBK24748.2"/>
    </source>
</evidence>
<accession>D8M9K9</accession>
<evidence type="ECO:0000313" key="2">
    <source>
        <dbReference type="Proteomes" id="UP000008312"/>
    </source>
</evidence>
<protein>
    <recommendedName>
        <fullName evidence="3">MORN repeat-containing protein 5</fullName>
    </recommendedName>
</protein>
<sequence>MELRMILMPQLYNNTLTILNGEPTADVMPDCNRVVTIIDYDSGSRWEGETNEGVEEGYGEFYNDFGILVYRGEMHKGKRHGYGTSFFPDIGLEYYSGTFYNGDRYGYGIERNRFGDVYREGWYVLDEFISNVLTIQKDKDLNFLHTQLTELHIGDNTLNSIPSLPLEQLNVPLRTGTNHDWIVLLYW</sequence>
<dbReference type="OrthoDB" id="423343at2759"/>
<organism evidence="1">
    <name type="scientific">Blastocystis hominis</name>
    <dbReference type="NCBI Taxonomy" id="12968"/>
    <lineage>
        <taxon>Eukaryota</taxon>
        <taxon>Sar</taxon>
        <taxon>Stramenopiles</taxon>
        <taxon>Bigyra</taxon>
        <taxon>Opalozoa</taxon>
        <taxon>Opalinata</taxon>
        <taxon>Blastocystidae</taxon>
        <taxon>Blastocystis</taxon>
    </lineage>
</organism>
<name>D8M9K9_BLAHO</name>
<keyword evidence="2" id="KW-1185">Reference proteome</keyword>
<dbReference type="AlphaFoldDB" id="D8M9K9"/>
<evidence type="ECO:0008006" key="3">
    <source>
        <dbReference type="Google" id="ProtNLM"/>
    </source>
</evidence>
<dbReference type="Proteomes" id="UP000008312">
    <property type="component" value="Unassembled WGS sequence"/>
</dbReference>
<dbReference type="InterPro" id="IPR001611">
    <property type="entry name" value="Leu-rich_rpt"/>
</dbReference>
<dbReference type="EMBL" id="FN668689">
    <property type="protein sequence ID" value="CBK24748.2"/>
    <property type="molecule type" value="Genomic_DNA"/>
</dbReference>
<dbReference type="GeneID" id="24922935"/>
<dbReference type="RefSeq" id="XP_012898796.1">
    <property type="nucleotide sequence ID" value="XM_013043342.1"/>
</dbReference>
<gene>
    <name evidence="1" type="ORF">GSBLH_T00006811001</name>
</gene>
<reference evidence="1" key="1">
    <citation type="submission" date="2010-02" db="EMBL/GenBank/DDBJ databases">
        <title>Sequencing and annotation of the Blastocystis hominis genome.</title>
        <authorList>
            <person name="Wincker P."/>
        </authorList>
    </citation>
    <scope>NUCLEOTIDE SEQUENCE</scope>
    <source>
        <strain evidence="1">Singapore isolate B</strain>
    </source>
</reference>
<dbReference type="SUPFAM" id="SSF82185">
    <property type="entry name" value="Histone H3 K4-specific methyltransferase SET7/9 N-terminal domain"/>
    <property type="match status" value="1"/>
</dbReference>
<dbReference type="InParanoid" id="D8M9K9"/>
<proteinExistence type="predicted"/>
<dbReference type="PROSITE" id="PS51450">
    <property type="entry name" value="LRR"/>
    <property type="match status" value="1"/>
</dbReference>